<feature type="domain" description="Methyltransferase small" evidence="3">
    <location>
        <begin position="14"/>
        <end position="181"/>
    </location>
</feature>
<dbReference type="PANTHER" id="PTHR47816">
    <property type="entry name" value="RIBOSOMAL RNA SMALL SUBUNIT METHYLTRANSFERASE C"/>
    <property type="match status" value="1"/>
</dbReference>
<dbReference type="GO" id="GO:0008757">
    <property type="term" value="F:S-adenosylmethionine-dependent methyltransferase activity"/>
    <property type="evidence" value="ECO:0007669"/>
    <property type="project" value="InterPro"/>
</dbReference>
<reference evidence="4 5" key="1">
    <citation type="journal article" date="2015" name="Nature">
        <title>rRNA introns, odd ribosomes, and small enigmatic genomes across a large radiation of phyla.</title>
        <authorList>
            <person name="Brown C.T."/>
            <person name="Hug L.A."/>
            <person name="Thomas B.C."/>
            <person name="Sharon I."/>
            <person name="Castelle C.J."/>
            <person name="Singh A."/>
            <person name="Wilkins M.J."/>
            <person name="Williams K.H."/>
            <person name="Banfield J.F."/>
        </authorList>
    </citation>
    <scope>NUCLEOTIDE SEQUENCE [LARGE SCALE GENOMIC DNA]</scope>
</reference>
<dbReference type="GO" id="GO:0032259">
    <property type="term" value="P:methylation"/>
    <property type="evidence" value="ECO:0007669"/>
    <property type="project" value="UniProtKB-KW"/>
</dbReference>
<dbReference type="EMBL" id="LCAB01000005">
    <property type="protein sequence ID" value="KKR83463.1"/>
    <property type="molecule type" value="Genomic_DNA"/>
</dbReference>
<dbReference type="AlphaFoldDB" id="A0A0G0U2Y6"/>
<gene>
    <name evidence="4" type="ORF">UU29_C0005G0044</name>
</gene>
<protein>
    <submittedName>
        <fullName evidence="4">Methyltransferase small</fullName>
    </submittedName>
</protein>
<dbReference type="InterPro" id="IPR029063">
    <property type="entry name" value="SAM-dependent_MTases_sf"/>
</dbReference>
<evidence type="ECO:0000313" key="5">
    <source>
        <dbReference type="Proteomes" id="UP000034601"/>
    </source>
</evidence>
<keyword evidence="1 4" id="KW-0489">Methyltransferase</keyword>
<proteinExistence type="predicted"/>
<dbReference type="Proteomes" id="UP000034601">
    <property type="component" value="Unassembled WGS sequence"/>
</dbReference>
<comment type="caution">
    <text evidence="4">The sequence shown here is derived from an EMBL/GenBank/DDBJ whole genome shotgun (WGS) entry which is preliminary data.</text>
</comment>
<evidence type="ECO:0000256" key="2">
    <source>
        <dbReference type="ARBA" id="ARBA00022679"/>
    </source>
</evidence>
<evidence type="ECO:0000256" key="1">
    <source>
        <dbReference type="ARBA" id="ARBA00022603"/>
    </source>
</evidence>
<dbReference type="CDD" id="cd02440">
    <property type="entry name" value="AdoMet_MTases"/>
    <property type="match status" value="1"/>
</dbReference>
<organism evidence="4 5">
    <name type="scientific">Candidatus Daviesbacteria bacterium GW2011_GWA2_40_9</name>
    <dbReference type="NCBI Taxonomy" id="1618424"/>
    <lineage>
        <taxon>Bacteria</taxon>
        <taxon>Candidatus Daviesiibacteriota</taxon>
    </lineage>
</organism>
<dbReference type="SUPFAM" id="SSF53335">
    <property type="entry name" value="S-adenosyl-L-methionine-dependent methyltransferases"/>
    <property type="match status" value="1"/>
</dbReference>
<name>A0A0G0U2Y6_9BACT</name>
<dbReference type="Gene3D" id="3.40.50.150">
    <property type="entry name" value="Vaccinia Virus protein VP39"/>
    <property type="match status" value="1"/>
</dbReference>
<sequence length="185" mass="20731">MDQTLHTENLKGFEIKFHTLPGVFSKQGLDGGTKLLIDYLEIKDETVMADLGAGGGVLGIVLAKLNPHGHVHLLEDHLRAKELAQENVELNGLKNVEVFLSDLFSAVGSRSYHQIFSNPPQHLGNEFLELIALECYKHLKLGGQLWWVMQKHLKPFTQRLLESHFGNCKIVAHGKEHVVLKADKN</sequence>
<dbReference type="InterPro" id="IPR007848">
    <property type="entry name" value="Small_mtfrase_dom"/>
</dbReference>
<keyword evidence="2 4" id="KW-0808">Transferase</keyword>
<evidence type="ECO:0000313" key="4">
    <source>
        <dbReference type="EMBL" id="KKR83463.1"/>
    </source>
</evidence>
<accession>A0A0G0U2Y6</accession>
<dbReference type="PANTHER" id="PTHR47816:SF4">
    <property type="entry name" value="RIBOSOMAL RNA SMALL SUBUNIT METHYLTRANSFERASE C"/>
    <property type="match status" value="1"/>
</dbReference>
<evidence type="ECO:0000259" key="3">
    <source>
        <dbReference type="Pfam" id="PF05175"/>
    </source>
</evidence>
<dbReference type="Pfam" id="PF05175">
    <property type="entry name" value="MTS"/>
    <property type="match status" value="1"/>
</dbReference>
<dbReference type="InterPro" id="IPR046977">
    <property type="entry name" value="RsmC/RlmG"/>
</dbReference>